<proteinExistence type="predicted"/>
<sequence>MIFPYFIFDAAFSPLDEKINLFRFVFLLSYIIMFNIQQQEF</sequence>
<organism evidence="1 2">
    <name type="scientific">Erwinia phage vB_EamM_Alexandra</name>
    <dbReference type="NCBI Taxonomy" id="2201424"/>
    <lineage>
        <taxon>Viruses</taxon>
        <taxon>Duplodnaviria</taxon>
        <taxon>Heunggongvirae</taxon>
        <taxon>Uroviricota</taxon>
        <taxon>Caudoviricetes</taxon>
        <taxon>Alexandravirus</taxon>
        <taxon>Alexandravirus alexandra</taxon>
    </lineage>
</organism>
<name>A0A2Z4QEP8_9CAUD</name>
<evidence type="ECO:0000313" key="2">
    <source>
        <dbReference type="Proteomes" id="UP000251795"/>
    </source>
</evidence>
<evidence type="ECO:0000313" key="1">
    <source>
        <dbReference type="EMBL" id="AWY08587.1"/>
    </source>
</evidence>
<dbReference type="Proteomes" id="UP000251795">
    <property type="component" value="Segment"/>
</dbReference>
<gene>
    <name evidence="1" type="ORF">Alexandra_338</name>
</gene>
<keyword evidence="2" id="KW-1185">Reference proteome</keyword>
<dbReference type="EMBL" id="MH248138">
    <property type="protein sequence ID" value="AWY08587.1"/>
    <property type="molecule type" value="Genomic_DNA"/>
</dbReference>
<reference evidence="1 2" key="1">
    <citation type="submission" date="2018-04" db="EMBL/GenBank/DDBJ databases">
        <authorList>
            <person name="Go L.Y."/>
            <person name="Mitchell J.A."/>
        </authorList>
    </citation>
    <scope>NUCLEOTIDE SEQUENCE [LARGE SCALE GENOMIC DNA]</scope>
</reference>
<protein>
    <submittedName>
        <fullName evidence="1">Uncharacterized protein</fullName>
    </submittedName>
</protein>
<accession>A0A2Z4QEP8</accession>